<gene>
    <name evidence="1" type="ORF">Q9L58_010649</name>
</gene>
<proteinExistence type="predicted"/>
<evidence type="ECO:0000313" key="1">
    <source>
        <dbReference type="EMBL" id="KAL0630504.1"/>
    </source>
</evidence>
<name>A0ABR3G3J1_9PEZI</name>
<dbReference type="Gene3D" id="1.10.340.70">
    <property type="match status" value="1"/>
</dbReference>
<comment type="caution">
    <text evidence="1">The sequence shown here is derived from an EMBL/GenBank/DDBJ whole genome shotgun (WGS) entry which is preliminary data.</text>
</comment>
<protein>
    <recommendedName>
        <fullName evidence="3">Integrase zinc-binding domain-containing protein</fullName>
    </recommendedName>
</protein>
<evidence type="ECO:0000313" key="2">
    <source>
        <dbReference type="Proteomes" id="UP001447188"/>
    </source>
</evidence>
<evidence type="ECO:0008006" key="3">
    <source>
        <dbReference type="Google" id="ProtNLM"/>
    </source>
</evidence>
<organism evidence="1 2">
    <name type="scientific">Discina gigas</name>
    <dbReference type="NCBI Taxonomy" id="1032678"/>
    <lineage>
        <taxon>Eukaryota</taxon>
        <taxon>Fungi</taxon>
        <taxon>Dikarya</taxon>
        <taxon>Ascomycota</taxon>
        <taxon>Pezizomycotina</taxon>
        <taxon>Pezizomycetes</taxon>
        <taxon>Pezizales</taxon>
        <taxon>Discinaceae</taxon>
        <taxon>Discina</taxon>
    </lineage>
</organism>
<accession>A0ABR3G3J1</accession>
<reference evidence="1 2" key="1">
    <citation type="submission" date="2024-02" db="EMBL/GenBank/DDBJ databases">
        <title>Discinaceae phylogenomics.</title>
        <authorList>
            <person name="Dirks A.C."/>
            <person name="James T.Y."/>
        </authorList>
    </citation>
    <scope>NUCLEOTIDE SEQUENCE [LARGE SCALE GENOMIC DNA]</scope>
    <source>
        <strain evidence="1 2">ACD0624</strain>
    </source>
</reference>
<sequence>MKYVPDTTSQGFAELNSNGNHHHYSHDTKTEEEELLILTASFTALRIQKFETVFVEKVKESAAMDEDYQETRKKVEEGTAEKRLKHYTASEGLLYWKKRLTIPDNDEIKTVILKNRHDSPVAGHFGIDKTVELCYGA</sequence>
<keyword evidence="2" id="KW-1185">Reference proteome</keyword>
<dbReference type="Proteomes" id="UP001447188">
    <property type="component" value="Unassembled WGS sequence"/>
</dbReference>
<dbReference type="EMBL" id="JBBBZM010000578">
    <property type="protein sequence ID" value="KAL0630504.1"/>
    <property type="molecule type" value="Genomic_DNA"/>
</dbReference>